<accession>A0ABQ9EQ06</accession>
<reference evidence="1 2" key="1">
    <citation type="submission" date="2022-12" db="EMBL/GenBank/DDBJ databases">
        <title>Chromosome-level genome of Tegillarca granosa.</title>
        <authorList>
            <person name="Kim J."/>
        </authorList>
    </citation>
    <scope>NUCLEOTIDE SEQUENCE [LARGE SCALE GENOMIC DNA]</scope>
    <source>
        <strain evidence="1">Teg-2019</strain>
        <tissue evidence="1">Adductor muscle</tissue>
    </source>
</reference>
<sequence>MEAIRNIKEEKKFRIWLMENLDERRLCHRTNFCNLYDNIISTFSLSTVDTYELRNGLDGTIIHNDYDFSHYSSNTIFILLNKSKNEEWADSIGHHLHYIILILAICQDISINRYYKLCSKPVTE</sequence>
<evidence type="ECO:0000313" key="2">
    <source>
        <dbReference type="Proteomes" id="UP001217089"/>
    </source>
</evidence>
<dbReference type="EMBL" id="JARBDR010000793">
    <property type="protein sequence ID" value="KAJ8307250.1"/>
    <property type="molecule type" value="Genomic_DNA"/>
</dbReference>
<proteinExistence type="predicted"/>
<comment type="caution">
    <text evidence="1">The sequence shown here is derived from an EMBL/GenBank/DDBJ whole genome shotgun (WGS) entry which is preliminary data.</text>
</comment>
<keyword evidence="2" id="KW-1185">Reference proteome</keyword>
<gene>
    <name evidence="1" type="ORF">KUTeg_015334</name>
</gene>
<name>A0ABQ9EQ06_TEGGR</name>
<dbReference type="Gene3D" id="3.10.20.10">
    <property type="match status" value="1"/>
</dbReference>
<dbReference type="Proteomes" id="UP001217089">
    <property type="component" value="Unassembled WGS sequence"/>
</dbReference>
<evidence type="ECO:0000313" key="1">
    <source>
        <dbReference type="EMBL" id="KAJ8307250.1"/>
    </source>
</evidence>
<protein>
    <submittedName>
        <fullName evidence="1">Uncharacterized protein</fullName>
    </submittedName>
</protein>
<organism evidence="1 2">
    <name type="scientific">Tegillarca granosa</name>
    <name type="common">Malaysian cockle</name>
    <name type="synonym">Anadara granosa</name>
    <dbReference type="NCBI Taxonomy" id="220873"/>
    <lineage>
        <taxon>Eukaryota</taxon>
        <taxon>Metazoa</taxon>
        <taxon>Spiralia</taxon>
        <taxon>Lophotrochozoa</taxon>
        <taxon>Mollusca</taxon>
        <taxon>Bivalvia</taxon>
        <taxon>Autobranchia</taxon>
        <taxon>Pteriomorphia</taxon>
        <taxon>Arcoida</taxon>
        <taxon>Arcoidea</taxon>
        <taxon>Arcidae</taxon>
        <taxon>Tegillarca</taxon>
    </lineage>
</organism>